<dbReference type="Proteomes" id="UP000249757">
    <property type="component" value="Unassembled WGS sequence"/>
</dbReference>
<accession>A0A922NB22</accession>
<dbReference type="PANTHER" id="PTHR12308:SF77">
    <property type="entry name" value="MEMBRANE STRESS RESPONSE PROTEIN (IST2), PUTATIVE (AFU_ORTHOLOGUE AFUA_4G03330)-RELATED"/>
    <property type="match status" value="1"/>
</dbReference>
<name>A0A922NB22_9PLEO</name>
<feature type="domain" description="Anoctamin transmembrane" evidence="8">
    <location>
        <begin position="726"/>
        <end position="1187"/>
    </location>
</feature>
<keyword evidence="3 7" id="KW-1133">Transmembrane helix</keyword>
<evidence type="ECO:0000313" key="11">
    <source>
        <dbReference type="Proteomes" id="UP000249757"/>
    </source>
</evidence>
<feature type="compositionally biased region" description="Basic and acidic residues" evidence="6">
    <location>
        <begin position="128"/>
        <end position="142"/>
    </location>
</feature>
<feature type="transmembrane region" description="Helical" evidence="7">
    <location>
        <begin position="931"/>
        <end position="952"/>
    </location>
</feature>
<gene>
    <name evidence="10" type="ORF">Ptr86124_008902</name>
</gene>
<dbReference type="InterPro" id="IPR049452">
    <property type="entry name" value="Anoctamin_TM"/>
</dbReference>
<feature type="region of interest" description="Disordered" evidence="6">
    <location>
        <begin position="118"/>
        <end position="142"/>
    </location>
</feature>
<dbReference type="AlphaFoldDB" id="A0A922NB22"/>
<proteinExistence type="predicted"/>
<dbReference type="GO" id="GO:0016020">
    <property type="term" value="C:membrane"/>
    <property type="evidence" value="ECO:0007669"/>
    <property type="project" value="UniProtKB-SubCell"/>
</dbReference>
<evidence type="ECO:0000256" key="6">
    <source>
        <dbReference type="SAM" id="MobiDB-lite"/>
    </source>
</evidence>
<keyword evidence="2 7" id="KW-0812">Transmembrane</keyword>
<dbReference type="Pfam" id="PF13181">
    <property type="entry name" value="TPR_8"/>
    <property type="match status" value="1"/>
</dbReference>
<evidence type="ECO:0000259" key="8">
    <source>
        <dbReference type="Pfam" id="PF04547"/>
    </source>
</evidence>
<dbReference type="Pfam" id="PF12895">
    <property type="entry name" value="ANAPC3"/>
    <property type="match status" value="1"/>
</dbReference>
<keyword evidence="11" id="KW-1185">Reference proteome</keyword>
<evidence type="ECO:0000256" key="2">
    <source>
        <dbReference type="ARBA" id="ARBA00022692"/>
    </source>
</evidence>
<evidence type="ECO:0000256" key="1">
    <source>
        <dbReference type="ARBA" id="ARBA00004141"/>
    </source>
</evidence>
<dbReference type="InterPro" id="IPR007632">
    <property type="entry name" value="Anoctamin"/>
</dbReference>
<evidence type="ECO:0000259" key="9">
    <source>
        <dbReference type="Pfam" id="PF20877"/>
    </source>
</evidence>
<dbReference type="Gene3D" id="1.25.40.10">
    <property type="entry name" value="Tetratricopeptide repeat domain"/>
    <property type="match status" value="1"/>
</dbReference>
<dbReference type="GO" id="GO:0005254">
    <property type="term" value="F:chloride channel activity"/>
    <property type="evidence" value="ECO:0007669"/>
    <property type="project" value="TreeGrafter"/>
</dbReference>
<dbReference type="PROSITE" id="PS50005">
    <property type="entry name" value="TPR"/>
    <property type="match status" value="2"/>
</dbReference>
<feature type="transmembrane region" description="Helical" evidence="7">
    <location>
        <begin position="837"/>
        <end position="860"/>
    </location>
</feature>
<comment type="subcellular location">
    <subcellularLocation>
        <location evidence="1">Membrane</location>
        <topology evidence="1">Multi-pass membrane protein</topology>
    </subcellularLocation>
</comment>
<feature type="repeat" description="TPR" evidence="5">
    <location>
        <begin position="434"/>
        <end position="467"/>
    </location>
</feature>
<feature type="transmembrane region" description="Helical" evidence="7">
    <location>
        <begin position="765"/>
        <end position="784"/>
    </location>
</feature>
<dbReference type="EMBL" id="NRDI02000012">
    <property type="protein sequence ID" value="KAI1512062.1"/>
    <property type="molecule type" value="Genomic_DNA"/>
</dbReference>
<sequence length="1266" mass="143686">MDKYLREWRQEALNRCQYDTAIFVADKLLALTDDDQDAFWLAQVHFTTGNYNRTQSLLARGNLVERTPQCRYLAAHCSIKLGKMEEALQILGDKNPTHLISAPGSARTKLRHVDVNTRAGARHNKAGSRTDRLPTSEERDREDVNNIKSEAGMCYLRGVCFAKQNSFDRAKECYKTAVQIDVQCFEAFDALMSNSLMAPDEEWKFLESLNFDTINVSNNPSLSQEAASFTKTLYTTRLSKYTRPEEFASATETLTTHYHLGENPDIVLSKADLTFTLCRFRDTLALTSSVLANDKYNFNIMPIHIASLHELGEKNTLFLLAHELADTNPSEPCSWFAVGTYYLAIGRIAEARRYFSKSSMMDPHFGPAWIGFAHTFAAEGEHDQAISAYSTAARLFQGSHLPQLFLGMQNLQLNNLSLSKEYLKTSYELCENDPCLLNEMGVVCFHEGQLPDAIQFFRRALAFSEQNEADPDTWIPTRINLAHALRKDEQYNEALAMFDEVLRHGIKDPSVFAAKALVLLNMNRTWDAIVTLHEALAVAPQDPMATDLLNRALEVNESESGLLELGPSANSAAIEDADESEAIEELERKMNGKLREIEQNRVAGRTGRRRRHAQGMGAEDSTPRDLLGNAVYKSRVKDWLYGITKNHPGGTAKSIVDGAFEAEDLLSMYHLLVWQKELGGAGITPGYGLWENVTSIFPLHNKPINGALLTRLSKKFFLDHADLDQIRNLWGAKVAFYFAFIQTYFRSLSFPCVAGVFAWAFLEKYSLAFAVLIGIWCTVFLEYWKIKQNDLAIRWNVRGVGELKLNRPQFRYEKEIIDSVGRVRHIFPRWKRIVRQLVVIPFVLVSTLLLGILITFVFAIETFIAEAYEGPYKFYLEYLPTVLLAVFLPYVTNLLEDIATGLAEYENHRTADHYEMSLTQKLFVLNSITNYMPIFLTAFVYVPFGSTVLPLLQQAMNRALGVQSKLEFSADPDRLRNEVIALTVTGQVSSAVEELALPWVKIQVKQWWRDRQTSRAHDRTSYDKMPFEDPAETRFLRRTRRQALRPAYNVQEDIAEMVIQFGYLALFSPVWPLIPIGFFVNNWFELRSDFIKICIEHQRPDPSRSDGIGPWVDSMECLTWLGSVSSAAIVHLFGTHQFLGDYLGLSTWASLPITILISEHIFMGFRAAVRFALSRIGSEQTRREKAEQYANRKKHLDELEANAEKASHLGVAERERRKSIRINAADFFWTKQAETGASSAAGIRIIKALKSAEHETAITGRDTKID</sequence>
<organism evidence="10 11">
    <name type="scientific">Pyrenophora tritici-repentis</name>
    <dbReference type="NCBI Taxonomy" id="45151"/>
    <lineage>
        <taxon>Eukaryota</taxon>
        <taxon>Fungi</taxon>
        <taxon>Dikarya</taxon>
        <taxon>Ascomycota</taxon>
        <taxon>Pezizomycotina</taxon>
        <taxon>Dothideomycetes</taxon>
        <taxon>Pleosporomycetidae</taxon>
        <taxon>Pleosporales</taxon>
        <taxon>Pleosporineae</taxon>
        <taxon>Pleosporaceae</taxon>
        <taxon>Pyrenophora</taxon>
    </lineage>
</organism>
<dbReference type="PANTHER" id="PTHR12308">
    <property type="entry name" value="ANOCTAMIN"/>
    <property type="match status" value="1"/>
</dbReference>
<comment type="caution">
    <text evidence="10">The sequence shown here is derived from an EMBL/GenBank/DDBJ whole genome shotgun (WGS) entry which is preliminary data.</text>
</comment>
<dbReference type="SUPFAM" id="SSF48452">
    <property type="entry name" value="TPR-like"/>
    <property type="match status" value="2"/>
</dbReference>
<keyword evidence="5" id="KW-0802">TPR repeat</keyword>
<dbReference type="InterPro" id="IPR019734">
    <property type="entry name" value="TPR_rpt"/>
</dbReference>
<protein>
    <submittedName>
        <fullName evidence="10">Calcium-activated chloride channel</fullName>
    </submittedName>
</protein>
<dbReference type="Pfam" id="PF04547">
    <property type="entry name" value="Anoctamin"/>
    <property type="match status" value="1"/>
</dbReference>
<evidence type="ECO:0000256" key="4">
    <source>
        <dbReference type="ARBA" id="ARBA00023136"/>
    </source>
</evidence>
<evidence type="ECO:0000256" key="3">
    <source>
        <dbReference type="ARBA" id="ARBA00022989"/>
    </source>
</evidence>
<feature type="domain" description="Anoctamin alpha-beta plait" evidence="9">
    <location>
        <begin position="622"/>
        <end position="693"/>
    </location>
</feature>
<dbReference type="GO" id="GO:0032541">
    <property type="term" value="C:cortical endoplasmic reticulum"/>
    <property type="evidence" value="ECO:0007669"/>
    <property type="project" value="TreeGrafter"/>
</dbReference>
<dbReference type="SMART" id="SM00028">
    <property type="entry name" value="TPR"/>
    <property type="match status" value="7"/>
</dbReference>
<keyword evidence="4 7" id="KW-0472">Membrane</keyword>
<dbReference type="InterPro" id="IPR049456">
    <property type="entry name" value="Anoctamin_N_fung"/>
</dbReference>
<evidence type="ECO:0000313" key="10">
    <source>
        <dbReference type="EMBL" id="KAI1512062.1"/>
    </source>
</evidence>
<evidence type="ECO:0000256" key="7">
    <source>
        <dbReference type="SAM" id="Phobius"/>
    </source>
</evidence>
<dbReference type="Pfam" id="PF13424">
    <property type="entry name" value="TPR_12"/>
    <property type="match status" value="1"/>
</dbReference>
<dbReference type="InterPro" id="IPR011990">
    <property type="entry name" value="TPR-like_helical_dom_sf"/>
</dbReference>
<dbReference type="Pfam" id="PF20877">
    <property type="entry name" value="Anoctamin_N"/>
    <property type="match status" value="1"/>
</dbReference>
<evidence type="ECO:0000256" key="5">
    <source>
        <dbReference type="PROSITE-ProRule" id="PRU00339"/>
    </source>
</evidence>
<feature type="repeat" description="TPR" evidence="5">
    <location>
        <begin position="332"/>
        <end position="365"/>
    </location>
</feature>
<reference evidence="11" key="1">
    <citation type="journal article" date="2022" name="Microb. Genom.">
        <title>A global pangenome for the wheat fungal pathogen Pyrenophora tritici-repentis and prediction of effector protein structural homology.</title>
        <authorList>
            <person name="Moolhuijzen P.M."/>
            <person name="See P.T."/>
            <person name="Shi G."/>
            <person name="Powell H.R."/>
            <person name="Cockram J."/>
            <person name="Jorgensen L.N."/>
            <person name="Benslimane H."/>
            <person name="Strelkov S.E."/>
            <person name="Turner J."/>
            <person name="Liu Z."/>
            <person name="Moffat C.S."/>
        </authorList>
    </citation>
    <scope>NUCLEOTIDE SEQUENCE [LARGE SCALE GENOMIC DNA]</scope>
</reference>